<accession>A0ABT7KQY8</accession>
<proteinExistence type="predicted"/>
<dbReference type="InterPro" id="IPR045851">
    <property type="entry name" value="AMP-bd_C_sf"/>
</dbReference>
<dbReference type="Pfam" id="PF00501">
    <property type="entry name" value="AMP-binding"/>
    <property type="match status" value="1"/>
</dbReference>
<feature type="non-terminal residue" evidence="2">
    <location>
        <position position="114"/>
    </location>
</feature>
<protein>
    <submittedName>
        <fullName evidence="2">AMP-binding protein</fullName>
    </submittedName>
</protein>
<dbReference type="PANTHER" id="PTHR45527">
    <property type="entry name" value="NONRIBOSOMAL PEPTIDE SYNTHETASE"/>
    <property type="match status" value="1"/>
</dbReference>
<keyword evidence="3" id="KW-1185">Reference proteome</keyword>
<dbReference type="InterPro" id="IPR042099">
    <property type="entry name" value="ANL_N_sf"/>
</dbReference>
<dbReference type="Proteomes" id="UP001172630">
    <property type="component" value="Unassembled WGS sequence"/>
</dbReference>
<evidence type="ECO:0000313" key="2">
    <source>
        <dbReference type="EMBL" id="MDL2411007.1"/>
    </source>
</evidence>
<dbReference type="RefSeq" id="WP_285885059.1">
    <property type="nucleotide sequence ID" value="NZ_JARFYN010000238.1"/>
</dbReference>
<comment type="caution">
    <text evidence="2">The sequence shown here is derived from an EMBL/GenBank/DDBJ whole genome shotgun (WGS) entry which is preliminary data.</text>
</comment>
<organism evidence="2 3">
    <name type="scientific">Rhizobium calliandrae</name>
    <dbReference type="NCBI Taxonomy" id="1312182"/>
    <lineage>
        <taxon>Bacteria</taxon>
        <taxon>Pseudomonadati</taxon>
        <taxon>Pseudomonadota</taxon>
        <taxon>Alphaproteobacteria</taxon>
        <taxon>Hyphomicrobiales</taxon>
        <taxon>Rhizobiaceae</taxon>
        <taxon>Rhizobium/Agrobacterium group</taxon>
        <taxon>Rhizobium</taxon>
    </lineage>
</organism>
<dbReference type="Gene3D" id="3.30.300.30">
    <property type="match status" value="1"/>
</dbReference>
<dbReference type="EMBL" id="JARFYN010000238">
    <property type="protein sequence ID" value="MDL2411007.1"/>
    <property type="molecule type" value="Genomic_DNA"/>
</dbReference>
<sequence length="114" mass="12423">GRPIANTRLYLLDGHGQPVPFGAVGELYIGGAGVARGYLNRPELTAERFIASPFVEGDRLYKTGDLGRYLPDGNLEFLGRNDEQVKIRGFRIEPGEIAARLCEHELVGEAVVVA</sequence>
<name>A0ABT7KQY8_9HYPH</name>
<dbReference type="InterPro" id="IPR000873">
    <property type="entry name" value="AMP-dep_synth/lig_dom"/>
</dbReference>
<dbReference type="SUPFAM" id="SSF56801">
    <property type="entry name" value="Acetyl-CoA synthetase-like"/>
    <property type="match status" value="1"/>
</dbReference>
<dbReference type="PANTHER" id="PTHR45527:SF1">
    <property type="entry name" value="FATTY ACID SYNTHASE"/>
    <property type="match status" value="1"/>
</dbReference>
<gene>
    <name evidence="2" type="ORF">PY650_36935</name>
</gene>
<dbReference type="Gene3D" id="3.40.50.12780">
    <property type="entry name" value="N-terminal domain of ligase-like"/>
    <property type="match status" value="1"/>
</dbReference>
<evidence type="ECO:0000313" key="3">
    <source>
        <dbReference type="Proteomes" id="UP001172630"/>
    </source>
</evidence>
<feature type="non-terminal residue" evidence="2">
    <location>
        <position position="1"/>
    </location>
</feature>
<evidence type="ECO:0000259" key="1">
    <source>
        <dbReference type="Pfam" id="PF00501"/>
    </source>
</evidence>
<reference evidence="2" key="1">
    <citation type="submission" date="2023-06" db="EMBL/GenBank/DDBJ databases">
        <title>Phylogenetic Diversity of Rhizobium strains.</title>
        <authorList>
            <person name="Moura F.T."/>
            <person name="Helene L.C.F."/>
            <person name="Hungria M."/>
        </authorList>
    </citation>
    <scope>NUCLEOTIDE SEQUENCE</scope>
    <source>
        <strain evidence="2">CCGE524</strain>
    </source>
</reference>
<feature type="domain" description="AMP-dependent synthetase/ligase" evidence="1">
    <location>
        <begin position="1"/>
        <end position="39"/>
    </location>
</feature>